<organism evidence="2 3">
    <name type="scientific">Legionella hackeliae</name>
    <dbReference type="NCBI Taxonomy" id="449"/>
    <lineage>
        <taxon>Bacteria</taxon>
        <taxon>Pseudomonadati</taxon>
        <taxon>Pseudomonadota</taxon>
        <taxon>Gammaproteobacteria</taxon>
        <taxon>Legionellales</taxon>
        <taxon>Legionellaceae</taxon>
        <taxon>Legionella</taxon>
    </lineage>
</organism>
<sequence length="118" mass="13789">MKQEHQLIYELEISLLRSETRKSIAQLKLLIADEFIEYGASGSIYNKNDLLDSLPEEEQRSYMVNDFSVLEVSPEVMLATYKVTVASKSSLRSSLWQYKHNRWQMVFHQGTPCHECEE</sequence>
<evidence type="ECO:0000313" key="2">
    <source>
        <dbReference type="EMBL" id="CEK12330.1"/>
    </source>
</evidence>
<protein>
    <recommendedName>
        <fullName evidence="1">DUF4440 domain-containing protein</fullName>
    </recommendedName>
</protein>
<feature type="domain" description="DUF4440" evidence="1">
    <location>
        <begin position="10"/>
        <end position="105"/>
    </location>
</feature>
<dbReference type="HOGENOM" id="CLU_119560_1_1_6"/>
<dbReference type="EMBL" id="LN681226">
    <property type="protein sequence ID" value="CEK12330.1"/>
    <property type="molecule type" value="Genomic_DNA"/>
</dbReference>
<dbReference type="Pfam" id="PF14534">
    <property type="entry name" value="DUF4440"/>
    <property type="match status" value="1"/>
</dbReference>
<geneLocation type="plasmid" evidence="2 3">
    <name>II</name>
</geneLocation>
<dbReference type="Proteomes" id="UP000032803">
    <property type="component" value="Plasmid II"/>
</dbReference>
<dbReference type="RefSeq" id="WP_011212577.1">
    <property type="nucleotide sequence ID" value="NZ_LN681226.1"/>
</dbReference>
<dbReference type="SUPFAM" id="SSF54427">
    <property type="entry name" value="NTF2-like"/>
    <property type="match status" value="1"/>
</dbReference>
<accession>A0A0A8UTY1</accession>
<dbReference type="Gene3D" id="3.10.450.50">
    <property type="match status" value="1"/>
</dbReference>
<dbReference type="OrthoDB" id="121974at2"/>
<evidence type="ECO:0000313" key="3">
    <source>
        <dbReference type="Proteomes" id="UP000032803"/>
    </source>
</evidence>
<gene>
    <name evidence="2" type="ORF">LHA_pA0083</name>
</gene>
<dbReference type="InterPro" id="IPR027843">
    <property type="entry name" value="DUF4440"/>
</dbReference>
<proteinExistence type="predicted"/>
<reference evidence="3" key="1">
    <citation type="submission" date="2014-09" db="EMBL/GenBank/DDBJ databases">
        <authorList>
            <person name="Gomez-Valero L."/>
        </authorList>
    </citation>
    <scope>NUCLEOTIDE SEQUENCE [LARGE SCALE GENOMIC DNA]</scope>
    <source>
        <strain evidence="3">ATCC35250</strain>
        <plasmid evidence="3">II</plasmid>
    </source>
</reference>
<dbReference type="AlphaFoldDB" id="A0A0A8UTY1"/>
<dbReference type="InterPro" id="IPR032710">
    <property type="entry name" value="NTF2-like_dom_sf"/>
</dbReference>
<keyword evidence="3" id="KW-1185">Reference proteome</keyword>
<dbReference type="KEGG" id="lha:LHA_pA0083"/>
<keyword evidence="2" id="KW-0614">Plasmid</keyword>
<name>A0A0A8UTY1_LEGHA</name>
<evidence type="ECO:0000259" key="1">
    <source>
        <dbReference type="Pfam" id="PF14534"/>
    </source>
</evidence>